<dbReference type="NCBIfam" id="TIGR01938">
    <property type="entry name" value="nqrC"/>
    <property type="match status" value="1"/>
</dbReference>
<keyword evidence="11 16" id="KW-0915">Sodium</keyword>
<dbReference type="Proteomes" id="UP000315003">
    <property type="component" value="Chromosome"/>
</dbReference>
<evidence type="ECO:0000256" key="2">
    <source>
        <dbReference type="ARBA" id="ARBA00022475"/>
    </source>
</evidence>
<comment type="function">
    <text evidence="16">NQR complex catalyzes the reduction of ubiquinone-1 to ubiquinol by two successive reactions, coupled with the transport of Na(+) ions from the cytoplasm to the periplasm. NqrA to NqrE are probably involved in the second step, the conversion of ubisemiquinone to ubiquinol.</text>
</comment>
<organism evidence="19 20">
    <name type="scientific">Stieleria bergensis</name>
    <dbReference type="NCBI Taxonomy" id="2528025"/>
    <lineage>
        <taxon>Bacteria</taxon>
        <taxon>Pseudomonadati</taxon>
        <taxon>Planctomycetota</taxon>
        <taxon>Planctomycetia</taxon>
        <taxon>Pirellulales</taxon>
        <taxon>Pirellulaceae</taxon>
        <taxon>Stieleria</taxon>
    </lineage>
</organism>
<comment type="subunit">
    <text evidence="16 17">Composed of six subunits; NqrA, NqrB, NqrC, NqrD, NqrE and NqrF.</text>
</comment>
<evidence type="ECO:0000313" key="20">
    <source>
        <dbReference type="Proteomes" id="UP000315003"/>
    </source>
</evidence>
<keyword evidence="3" id="KW-0997">Cell inner membrane</keyword>
<evidence type="ECO:0000256" key="10">
    <source>
        <dbReference type="ARBA" id="ARBA00023027"/>
    </source>
</evidence>
<dbReference type="GO" id="GO:0006814">
    <property type="term" value="P:sodium ion transport"/>
    <property type="evidence" value="ECO:0007669"/>
    <property type="project" value="UniProtKB-UniRule"/>
</dbReference>
<gene>
    <name evidence="16 19" type="primary">nqrC</name>
    <name evidence="19" type="ORF">SV7mr_27870</name>
</gene>
<comment type="caution">
    <text evidence="16">Lacks conserved residue(s) required for the propagation of feature annotation.</text>
</comment>
<proteinExistence type="inferred from homology"/>
<feature type="domain" description="FMN-binding" evidence="18">
    <location>
        <begin position="157"/>
        <end position="255"/>
    </location>
</feature>
<dbReference type="InterPro" id="IPR010204">
    <property type="entry name" value="NqrC"/>
</dbReference>
<evidence type="ECO:0000256" key="8">
    <source>
        <dbReference type="ARBA" id="ARBA00022967"/>
    </source>
</evidence>
<keyword evidence="8 16" id="KW-1278">Translocase</keyword>
<dbReference type="OrthoDB" id="9794010at2"/>
<reference evidence="19 20" key="1">
    <citation type="submission" date="2019-02" db="EMBL/GenBank/DDBJ databases">
        <title>Deep-cultivation of Planctomycetes and their phenomic and genomic characterization uncovers novel biology.</title>
        <authorList>
            <person name="Wiegand S."/>
            <person name="Jogler M."/>
            <person name="Boedeker C."/>
            <person name="Pinto D."/>
            <person name="Vollmers J."/>
            <person name="Rivas-Marin E."/>
            <person name="Kohn T."/>
            <person name="Peeters S.H."/>
            <person name="Heuer A."/>
            <person name="Rast P."/>
            <person name="Oberbeckmann S."/>
            <person name="Bunk B."/>
            <person name="Jeske O."/>
            <person name="Meyerdierks A."/>
            <person name="Storesund J.E."/>
            <person name="Kallscheuer N."/>
            <person name="Luecker S."/>
            <person name="Lage O.M."/>
            <person name="Pohl T."/>
            <person name="Merkel B.J."/>
            <person name="Hornburger P."/>
            <person name="Mueller R.-W."/>
            <person name="Bruemmer F."/>
            <person name="Labrenz M."/>
            <person name="Spormann A.M."/>
            <person name="Op den Camp H."/>
            <person name="Overmann J."/>
            <person name="Amann R."/>
            <person name="Jetten M.S.M."/>
            <person name="Mascher T."/>
            <person name="Medema M.H."/>
            <person name="Devos D.P."/>
            <person name="Kaster A.-K."/>
            <person name="Ovreas L."/>
            <person name="Rohde M."/>
            <person name="Galperin M.Y."/>
            <person name="Jogler C."/>
        </authorList>
    </citation>
    <scope>NUCLEOTIDE SEQUENCE [LARGE SCALE GENOMIC DNA]</scope>
    <source>
        <strain evidence="19 20">SV_7m_r</strain>
    </source>
</reference>
<keyword evidence="2 16" id="KW-1003">Cell membrane</keyword>
<evidence type="ECO:0000256" key="15">
    <source>
        <dbReference type="ARBA" id="ARBA00023201"/>
    </source>
</evidence>
<keyword evidence="9 16" id="KW-1133">Transmembrane helix</keyword>
<dbReference type="EMBL" id="CP036272">
    <property type="protein sequence ID" value="QDT60267.1"/>
    <property type="molecule type" value="Genomic_DNA"/>
</dbReference>
<dbReference type="PANTHER" id="PTHR37838:SF1">
    <property type="entry name" value="NA(+)-TRANSLOCATING NADH-QUINONE REDUCTASE SUBUNIT C"/>
    <property type="match status" value="1"/>
</dbReference>
<dbReference type="RefSeq" id="WP_145272703.1">
    <property type="nucleotide sequence ID" value="NZ_CP036272.1"/>
</dbReference>
<evidence type="ECO:0000256" key="14">
    <source>
        <dbReference type="ARBA" id="ARBA00023136"/>
    </source>
</evidence>
<keyword evidence="14 16" id="KW-0472">Membrane</keyword>
<evidence type="ECO:0000256" key="13">
    <source>
        <dbReference type="ARBA" id="ARBA00023075"/>
    </source>
</evidence>
<evidence type="ECO:0000256" key="3">
    <source>
        <dbReference type="ARBA" id="ARBA00022519"/>
    </source>
</evidence>
<evidence type="ECO:0000259" key="18">
    <source>
        <dbReference type="SMART" id="SM00900"/>
    </source>
</evidence>
<comment type="similarity">
    <text evidence="16 17">Belongs to the NqrC family.</text>
</comment>
<dbReference type="PIRSF" id="PIRSF009437">
    <property type="entry name" value="NQR-1_subunit_C"/>
    <property type="match status" value="1"/>
</dbReference>
<evidence type="ECO:0000256" key="17">
    <source>
        <dbReference type="PIRNR" id="PIRNR009437"/>
    </source>
</evidence>
<comment type="cofactor">
    <cofactor evidence="16 17">
        <name>FMN</name>
        <dbReference type="ChEBI" id="CHEBI:58210"/>
    </cofactor>
</comment>
<name>A0A517SVV2_9BACT</name>
<dbReference type="SMART" id="SM00900">
    <property type="entry name" value="FMN_bind"/>
    <property type="match status" value="1"/>
</dbReference>
<keyword evidence="1 16" id="KW-0813">Transport</keyword>
<dbReference type="AlphaFoldDB" id="A0A517SVV2"/>
<dbReference type="GO" id="GO:0016655">
    <property type="term" value="F:oxidoreductase activity, acting on NAD(P)H, quinone or similar compound as acceptor"/>
    <property type="evidence" value="ECO:0007669"/>
    <property type="project" value="UniProtKB-UniRule"/>
</dbReference>
<keyword evidence="4 16" id="KW-0597">Phosphoprotein</keyword>
<evidence type="ECO:0000256" key="4">
    <source>
        <dbReference type="ARBA" id="ARBA00022553"/>
    </source>
</evidence>
<keyword evidence="12 16" id="KW-0406">Ion transport</keyword>
<keyword evidence="19" id="KW-0560">Oxidoreductase</keyword>
<evidence type="ECO:0000256" key="12">
    <source>
        <dbReference type="ARBA" id="ARBA00023065"/>
    </source>
</evidence>
<evidence type="ECO:0000256" key="1">
    <source>
        <dbReference type="ARBA" id="ARBA00022448"/>
    </source>
</evidence>
<evidence type="ECO:0000256" key="11">
    <source>
        <dbReference type="ARBA" id="ARBA00023053"/>
    </source>
</evidence>
<evidence type="ECO:0000256" key="16">
    <source>
        <dbReference type="HAMAP-Rule" id="MF_00427"/>
    </source>
</evidence>
<dbReference type="InterPro" id="IPR007329">
    <property type="entry name" value="FMN-bd"/>
</dbReference>
<keyword evidence="20" id="KW-1185">Reference proteome</keyword>
<evidence type="ECO:0000256" key="7">
    <source>
        <dbReference type="ARBA" id="ARBA00022692"/>
    </source>
</evidence>
<feature type="modified residue" description="FMN phosphoryl threonine" evidence="16">
    <location>
        <position position="238"/>
    </location>
</feature>
<keyword evidence="15 16" id="KW-0739">Sodium transport</keyword>
<accession>A0A517SVV2</accession>
<keyword evidence="10 16" id="KW-0520">NAD</keyword>
<keyword evidence="5 16" id="KW-0285">Flavoprotein</keyword>
<dbReference type="HAMAP" id="MF_00427">
    <property type="entry name" value="NqrC"/>
    <property type="match status" value="1"/>
</dbReference>
<keyword evidence="7 16" id="KW-0812">Transmembrane</keyword>
<evidence type="ECO:0000256" key="5">
    <source>
        <dbReference type="ARBA" id="ARBA00022630"/>
    </source>
</evidence>
<dbReference type="NCBIfam" id="NF003749">
    <property type="entry name" value="PRK05346.1-5"/>
    <property type="match status" value="1"/>
</dbReference>
<sequence length="276" mass="30089">MSQRESNAQTFVVATVLCVVCSLFVSGAAVALKERQAANALLDQQKNILDAAGLAKGQYGVTASGLTTDQIKDLFKQVTPYIVDLDTGEFVTDVNGLDVDNYDPREAVNSPDLREDIVNPEFNPGEKFREKYAKVYVVSDAKTKEFQQIVLPVYGKGLWSTLYGYLALKKDLNTIQGLTFYKHGETPGLGGEVDNPSWKLQWEGKTLYNPEGVPAAGLAKGTAPLGNKYEVDGLTGATITSRGVTNLIRYWASDDAYKLFLTHIKEHGIDTPKAGS</sequence>
<comment type="catalytic activity">
    <reaction evidence="16 17">
        <text>a ubiquinone + n Na(+)(in) + NADH + H(+) = a ubiquinol + n Na(+)(out) + NAD(+)</text>
        <dbReference type="Rhea" id="RHEA:47748"/>
        <dbReference type="Rhea" id="RHEA-COMP:9565"/>
        <dbReference type="Rhea" id="RHEA-COMP:9566"/>
        <dbReference type="ChEBI" id="CHEBI:15378"/>
        <dbReference type="ChEBI" id="CHEBI:16389"/>
        <dbReference type="ChEBI" id="CHEBI:17976"/>
        <dbReference type="ChEBI" id="CHEBI:29101"/>
        <dbReference type="ChEBI" id="CHEBI:57540"/>
        <dbReference type="ChEBI" id="CHEBI:57945"/>
        <dbReference type="EC" id="7.2.1.1"/>
    </reaction>
</comment>
<comment type="subcellular location">
    <subcellularLocation>
        <location evidence="16">Cell membrane</location>
        <topology evidence="16">Single-pass membrane protein</topology>
    </subcellularLocation>
</comment>
<evidence type="ECO:0000256" key="9">
    <source>
        <dbReference type="ARBA" id="ARBA00022989"/>
    </source>
</evidence>
<dbReference type="GO" id="GO:0005886">
    <property type="term" value="C:plasma membrane"/>
    <property type="evidence" value="ECO:0007669"/>
    <property type="project" value="UniProtKB-SubCell"/>
</dbReference>
<dbReference type="PANTHER" id="PTHR37838">
    <property type="entry name" value="NA(+)-TRANSLOCATING NADH-QUINONE REDUCTASE SUBUNIT C"/>
    <property type="match status" value="1"/>
</dbReference>
<keyword evidence="13 16" id="KW-0830">Ubiquinone</keyword>
<protein>
    <recommendedName>
        <fullName evidence="16 17">Na(+)-translocating NADH-quinone reductase subunit C</fullName>
        <shortName evidence="16 17">Na(+)-NQR subunit C</shortName>
        <shortName evidence="16 17">Na(+)-translocating NQR subunit C</shortName>
        <ecNumber evidence="16 17">7.2.1.1</ecNumber>
    </recommendedName>
    <alternativeName>
        <fullName evidence="16 17">NQR complex subunit C</fullName>
    </alternativeName>
    <alternativeName>
        <fullName evidence="16 17">NQR-1 subunit C</fullName>
    </alternativeName>
</protein>
<dbReference type="GO" id="GO:0010181">
    <property type="term" value="F:FMN binding"/>
    <property type="evidence" value="ECO:0007669"/>
    <property type="project" value="UniProtKB-UniRule"/>
</dbReference>
<dbReference type="EC" id="7.2.1.1" evidence="16 17"/>
<evidence type="ECO:0000313" key="19">
    <source>
        <dbReference type="EMBL" id="QDT60267.1"/>
    </source>
</evidence>
<dbReference type="Pfam" id="PF04205">
    <property type="entry name" value="FMN_bind"/>
    <property type="match status" value="1"/>
</dbReference>
<evidence type="ECO:0000256" key="6">
    <source>
        <dbReference type="ARBA" id="ARBA00022643"/>
    </source>
</evidence>
<keyword evidence="6 16" id="KW-0288">FMN</keyword>